<dbReference type="InParanoid" id="A0A4W3HK85"/>
<evidence type="ECO:0000313" key="15">
    <source>
        <dbReference type="Ensembl" id="ENSCMIP00000016461.1"/>
    </source>
</evidence>
<reference evidence="16" key="1">
    <citation type="journal article" date="2006" name="Science">
        <title>Ancient noncoding elements conserved in the human genome.</title>
        <authorList>
            <person name="Venkatesh B."/>
            <person name="Kirkness E.F."/>
            <person name="Loh Y.H."/>
            <person name="Halpern A.L."/>
            <person name="Lee A.P."/>
            <person name="Johnson J."/>
            <person name="Dandona N."/>
            <person name="Viswanathan L.D."/>
            <person name="Tay A."/>
            <person name="Venter J.C."/>
            <person name="Strausberg R.L."/>
            <person name="Brenner S."/>
        </authorList>
    </citation>
    <scope>NUCLEOTIDE SEQUENCE [LARGE SCALE GENOMIC DNA]</scope>
</reference>
<evidence type="ECO:0000256" key="11">
    <source>
        <dbReference type="ARBA" id="ARBA00023098"/>
    </source>
</evidence>
<keyword evidence="7 14" id="KW-0812">Transmembrane</keyword>
<accession>A0A4W3HK85</accession>
<keyword evidence="5" id="KW-0444">Lipid biosynthesis</keyword>
<evidence type="ECO:0000256" key="10">
    <source>
        <dbReference type="ARBA" id="ARBA00022989"/>
    </source>
</evidence>
<evidence type="ECO:0000256" key="7">
    <source>
        <dbReference type="ARBA" id="ARBA00022692"/>
    </source>
</evidence>
<dbReference type="GeneTree" id="ENSGT01030000234582"/>
<keyword evidence="16" id="KW-1185">Reference proteome</keyword>
<evidence type="ECO:0000256" key="2">
    <source>
        <dbReference type="ARBA" id="ARBA00004771"/>
    </source>
</evidence>
<comment type="subcellular location">
    <subcellularLocation>
        <location evidence="1 14">Endoplasmic reticulum membrane</location>
        <topology evidence="1 14">Multi-pass membrane protein</topology>
    </subcellularLocation>
</comment>
<protein>
    <recommendedName>
        <fullName evidence="14">Acyltransferase</fullName>
        <ecNumber evidence="14">2.3.1.-</ecNumber>
    </recommendedName>
</protein>
<dbReference type="AlphaFoldDB" id="A0A4W3HK85"/>
<evidence type="ECO:0000256" key="6">
    <source>
        <dbReference type="ARBA" id="ARBA00022679"/>
    </source>
</evidence>
<evidence type="ECO:0000256" key="14">
    <source>
        <dbReference type="RuleBase" id="RU367023"/>
    </source>
</evidence>
<keyword evidence="9 14" id="KW-0256">Endoplasmic reticulum</keyword>
<gene>
    <name evidence="15" type="primary">LOC103190916</name>
</gene>
<dbReference type="GO" id="GO:0005789">
    <property type="term" value="C:endoplasmic reticulum membrane"/>
    <property type="evidence" value="ECO:0007669"/>
    <property type="project" value="UniProtKB-SubCell"/>
</dbReference>
<evidence type="ECO:0000256" key="4">
    <source>
        <dbReference type="ARBA" id="ARBA00005420"/>
    </source>
</evidence>
<dbReference type="CDD" id="cd07987">
    <property type="entry name" value="LPLAT_MGAT-like"/>
    <property type="match status" value="1"/>
</dbReference>
<comment type="similarity">
    <text evidence="4 14">Belongs to the diacylglycerol acyltransferase family.</text>
</comment>
<dbReference type="PANTHER" id="PTHR12317">
    <property type="entry name" value="DIACYLGLYCEROL O-ACYLTRANSFERASE"/>
    <property type="match status" value="1"/>
</dbReference>
<reference evidence="16" key="2">
    <citation type="journal article" date="2007" name="PLoS Biol.">
        <title>Survey sequencing and comparative analysis of the elephant shark (Callorhinchus milii) genome.</title>
        <authorList>
            <person name="Venkatesh B."/>
            <person name="Kirkness E.F."/>
            <person name="Loh Y.H."/>
            <person name="Halpern A.L."/>
            <person name="Lee A.P."/>
            <person name="Johnson J."/>
            <person name="Dandona N."/>
            <person name="Viswanathan L.D."/>
            <person name="Tay A."/>
            <person name="Venter J.C."/>
            <person name="Strausberg R.L."/>
            <person name="Brenner S."/>
        </authorList>
    </citation>
    <scope>NUCLEOTIDE SEQUENCE [LARGE SCALE GENOMIC DNA]</scope>
</reference>
<dbReference type="InterPro" id="IPR007130">
    <property type="entry name" value="DAGAT"/>
</dbReference>
<dbReference type="Ensembl" id="ENSCMIT00000016792.1">
    <property type="protein sequence ID" value="ENSCMIP00000016461.1"/>
    <property type="gene ID" value="ENSCMIG00000007932.1"/>
</dbReference>
<keyword evidence="11" id="KW-0443">Lipid metabolism</keyword>
<dbReference type="PANTHER" id="PTHR12317:SF0">
    <property type="entry name" value="ACYLTRANSFERASE"/>
    <property type="match status" value="1"/>
</dbReference>
<keyword evidence="6 14" id="KW-0808">Transferase</keyword>
<evidence type="ECO:0000256" key="9">
    <source>
        <dbReference type="ARBA" id="ARBA00022824"/>
    </source>
</evidence>
<evidence type="ECO:0000256" key="8">
    <source>
        <dbReference type="ARBA" id="ARBA00022798"/>
    </source>
</evidence>
<comment type="pathway">
    <text evidence="2">Glycerolipid metabolism; triacylglycerol biosynthesis.</text>
</comment>
<dbReference type="Pfam" id="PF03982">
    <property type="entry name" value="DAGAT"/>
    <property type="match status" value="1"/>
</dbReference>
<dbReference type="GO" id="GO:0019432">
    <property type="term" value="P:triglyceride biosynthetic process"/>
    <property type="evidence" value="ECO:0007669"/>
    <property type="project" value="TreeGrafter"/>
</dbReference>
<evidence type="ECO:0000256" key="12">
    <source>
        <dbReference type="ARBA" id="ARBA00023136"/>
    </source>
</evidence>
<keyword evidence="8" id="KW-0319">Glycerol metabolism</keyword>
<keyword evidence="12 14" id="KW-0472">Membrane</keyword>
<proteinExistence type="inferred from homology"/>
<comment type="caution">
    <text evidence="14">Lacks conserved residue(s) required for the propagation of feature annotation.</text>
</comment>
<organism evidence="15 16">
    <name type="scientific">Callorhinchus milii</name>
    <name type="common">Ghost shark</name>
    <dbReference type="NCBI Taxonomy" id="7868"/>
    <lineage>
        <taxon>Eukaryota</taxon>
        <taxon>Metazoa</taxon>
        <taxon>Chordata</taxon>
        <taxon>Craniata</taxon>
        <taxon>Vertebrata</taxon>
        <taxon>Chondrichthyes</taxon>
        <taxon>Holocephali</taxon>
        <taxon>Chimaeriformes</taxon>
        <taxon>Callorhinchidae</taxon>
        <taxon>Callorhinchus</taxon>
    </lineage>
</organism>
<reference evidence="15" key="4">
    <citation type="submission" date="2025-08" db="UniProtKB">
        <authorList>
            <consortium name="Ensembl"/>
        </authorList>
    </citation>
    <scope>IDENTIFICATION</scope>
</reference>
<dbReference type="GO" id="GO:0004144">
    <property type="term" value="F:diacylglycerol O-acyltransferase activity"/>
    <property type="evidence" value="ECO:0007669"/>
    <property type="project" value="TreeGrafter"/>
</dbReference>
<comment type="pathway">
    <text evidence="3">Lipid metabolism.</text>
</comment>
<dbReference type="GO" id="GO:0006071">
    <property type="term" value="P:glycerol metabolic process"/>
    <property type="evidence" value="ECO:0007669"/>
    <property type="project" value="UniProtKB-KW"/>
</dbReference>
<sequence length="435" mass="47067">MSSSLLKRLNMLQIVLTFLVLGPLCTLLTLYLLLTPLWPLTALYGVWMVFDWRTPERGGRKSDWVRRWRTWEFLRDYFPITLVKTAELPRDRNYVLGYHPHGILATGAFCNFGTEATGFSRLFPGITPRLVVLQGLFRLPLFREYVMSVGVCSVNKRSVTHLLARSGVGNAVVIVVGGAAEALTRTGVHAIILKHRKGFVRLALEHGADLVPVYCFGENSLYEQVVLADGGWAQWLQKGFQQLIGFAPCLIRGQGLFTRGWGLLPIPQPLTTFGTSVCVCVCVSVSLGLCLSHTLCVTLSLSVAVSHSLFVAVSLSVAVSHSLCGCVSLSLAVSDSHSGCVSLSVAVSHSLWLCLTLSVAVSHSLWLCLTLSLAVSHSLWLCLTLCGCVSLSVAVSHSLWLCLTLCGCVSPSLSVSLSLSGSSYPCDTDPLPQSG</sequence>
<keyword evidence="13" id="KW-0012">Acyltransferase</keyword>
<reference evidence="16" key="3">
    <citation type="journal article" date="2014" name="Nature">
        <title>Elephant shark genome provides unique insights into gnathostome evolution.</title>
        <authorList>
            <consortium name="International Elephant Shark Genome Sequencing Consortium"/>
            <person name="Venkatesh B."/>
            <person name="Lee A.P."/>
            <person name="Ravi V."/>
            <person name="Maurya A.K."/>
            <person name="Lian M.M."/>
            <person name="Swann J.B."/>
            <person name="Ohta Y."/>
            <person name="Flajnik M.F."/>
            <person name="Sutoh Y."/>
            <person name="Kasahara M."/>
            <person name="Hoon S."/>
            <person name="Gangu V."/>
            <person name="Roy S.W."/>
            <person name="Irimia M."/>
            <person name="Korzh V."/>
            <person name="Kondrychyn I."/>
            <person name="Lim Z.W."/>
            <person name="Tay B.H."/>
            <person name="Tohari S."/>
            <person name="Kong K.W."/>
            <person name="Ho S."/>
            <person name="Lorente-Galdos B."/>
            <person name="Quilez J."/>
            <person name="Marques-Bonet T."/>
            <person name="Raney B.J."/>
            <person name="Ingham P.W."/>
            <person name="Tay A."/>
            <person name="Hillier L.W."/>
            <person name="Minx P."/>
            <person name="Boehm T."/>
            <person name="Wilson R.K."/>
            <person name="Brenner S."/>
            <person name="Warren W.C."/>
        </authorList>
    </citation>
    <scope>NUCLEOTIDE SEQUENCE [LARGE SCALE GENOMIC DNA]</scope>
</reference>
<evidence type="ECO:0000256" key="13">
    <source>
        <dbReference type="ARBA" id="ARBA00023315"/>
    </source>
</evidence>
<name>A0A4W3HK85_CALMI</name>
<keyword evidence="10 14" id="KW-1133">Transmembrane helix</keyword>
<feature type="transmembrane region" description="Helical" evidence="14">
    <location>
        <begin position="12"/>
        <end position="34"/>
    </location>
</feature>
<dbReference type="EC" id="2.3.1.-" evidence="14"/>
<reference evidence="15" key="5">
    <citation type="submission" date="2025-09" db="UniProtKB">
        <authorList>
            <consortium name="Ensembl"/>
        </authorList>
    </citation>
    <scope>IDENTIFICATION</scope>
</reference>
<evidence type="ECO:0000256" key="3">
    <source>
        <dbReference type="ARBA" id="ARBA00005189"/>
    </source>
</evidence>
<evidence type="ECO:0000256" key="1">
    <source>
        <dbReference type="ARBA" id="ARBA00004477"/>
    </source>
</evidence>
<dbReference type="STRING" id="7868.ENSCMIP00000016461"/>
<evidence type="ECO:0000256" key="5">
    <source>
        <dbReference type="ARBA" id="ARBA00022516"/>
    </source>
</evidence>
<dbReference type="Proteomes" id="UP000314986">
    <property type="component" value="Unassembled WGS sequence"/>
</dbReference>
<evidence type="ECO:0000313" key="16">
    <source>
        <dbReference type="Proteomes" id="UP000314986"/>
    </source>
</evidence>